<dbReference type="PANTHER" id="PTHR43895">
    <property type="entry name" value="CALCIUM/CALMODULIN-DEPENDENT PROTEIN KINASE KINASE-RELATED"/>
    <property type="match status" value="1"/>
</dbReference>
<protein>
    <recommendedName>
        <fullName evidence="1">non-specific serine/threonine protein kinase</fullName>
        <ecNumber evidence="1">2.7.11.1</ecNumber>
    </recommendedName>
</protein>
<feature type="compositionally biased region" description="Basic and acidic residues" evidence="9">
    <location>
        <begin position="1272"/>
        <end position="1285"/>
    </location>
</feature>
<dbReference type="InterPro" id="IPR008271">
    <property type="entry name" value="Ser/Thr_kinase_AS"/>
</dbReference>
<evidence type="ECO:0000256" key="7">
    <source>
        <dbReference type="ARBA" id="ARBA00047899"/>
    </source>
</evidence>
<comment type="catalytic activity">
    <reaction evidence="7">
        <text>L-threonyl-[protein] + ATP = O-phospho-L-threonyl-[protein] + ADP + H(+)</text>
        <dbReference type="Rhea" id="RHEA:46608"/>
        <dbReference type="Rhea" id="RHEA-COMP:11060"/>
        <dbReference type="Rhea" id="RHEA-COMP:11605"/>
        <dbReference type="ChEBI" id="CHEBI:15378"/>
        <dbReference type="ChEBI" id="CHEBI:30013"/>
        <dbReference type="ChEBI" id="CHEBI:30616"/>
        <dbReference type="ChEBI" id="CHEBI:61977"/>
        <dbReference type="ChEBI" id="CHEBI:456216"/>
        <dbReference type="EC" id="2.7.11.1"/>
    </reaction>
</comment>
<feature type="compositionally biased region" description="Polar residues" evidence="9">
    <location>
        <begin position="132"/>
        <end position="152"/>
    </location>
</feature>
<evidence type="ECO:0000256" key="3">
    <source>
        <dbReference type="ARBA" id="ARBA00022679"/>
    </source>
</evidence>
<dbReference type="Proteomes" id="UP000009168">
    <property type="component" value="Unassembled WGS sequence"/>
</dbReference>
<feature type="compositionally biased region" description="Polar residues" evidence="9">
    <location>
        <begin position="315"/>
        <end position="326"/>
    </location>
</feature>
<dbReference type="GO" id="GO:0004674">
    <property type="term" value="F:protein serine/threonine kinase activity"/>
    <property type="evidence" value="ECO:0007669"/>
    <property type="project" value="UniProtKB-KW"/>
</dbReference>
<dbReference type="Pfam" id="PF00069">
    <property type="entry name" value="Pkinase"/>
    <property type="match status" value="1"/>
</dbReference>
<dbReference type="eggNOG" id="KOG0585">
    <property type="taxonomic scope" value="Eukaryota"/>
</dbReference>
<comment type="catalytic activity">
    <reaction evidence="8">
        <text>L-seryl-[protein] + ATP = O-phospho-L-seryl-[protein] + ADP + H(+)</text>
        <dbReference type="Rhea" id="RHEA:17989"/>
        <dbReference type="Rhea" id="RHEA-COMP:9863"/>
        <dbReference type="Rhea" id="RHEA-COMP:11604"/>
        <dbReference type="ChEBI" id="CHEBI:15378"/>
        <dbReference type="ChEBI" id="CHEBI:29999"/>
        <dbReference type="ChEBI" id="CHEBI:30616"/>
        <dbReference type="ChEBI" id="CHEBI:83421"/>
        <dbReference type="ChEBI" id="CHEBI:456216"/>
        <dbReference type="EC" id="2.7.11.1"/>
    </reaction>
</comment>
<gene>
    <name evidence="11" type="ORF">TTHERM_00437530</name>
</gene>
<evidence type="ECO:0000256" key="6">
    <source>
        <dbReference type="ARBA" id="ARBA00022840"/>
    </source>
</evidence>
<sequence length="1301" mass="149180">MGCGSSGIKQDPQKDIKKRIGKPTPIDTSVGMLQQQDQLNQNNLNESKKQDGLKREDNQDIKQEEKNVNDGISLTTPLNAQAAIKQIFIIPPYDSEGNLQEEIKTLEIKADVQSQLKKQKIIEAKKKQSQESEQSNIEKSPLQQIPEQSSQESLSKDIQLQQQSSDQVDKQKIQKKSQFEQSKQQETEIKQTMSDQKNSQSGPSQEQTVQSNTIETNSLKNQESNKIQQTKKTPESIPNKIEQTIRANNDENKESKADQTTSQINQVPTVQTSQHNGQKLTNQNKQSQQQISGVNQQINNQSQQQPQNQVVSSSETNGQQNQSGQNPFQKMLDINKQSQQQSLPNNQYKRSVVDQQSQSTPSRSKPIKGILEFMKQEDILKKIKTQEPQNPQNEYFSQYIEQYNYDKSDYFIEDDLIPSDKQDSLMDSQILMQIENDYSNQGIPVKFDFTRNLLSDFKKKQNSYQSNGSPSNSTWNNAKLMEKPIKQVNPVSNNVNLLKIIKKQQMNQSDQTQVKQQPQKVTQNKFESVYSSQFSKQQSEQQANQKEQEIQKMPQIPIQERRNTILQSLHLPKKQTAQESQKEEENASNIEENQIRKRESTKNEYKEQSKKLQVQEEQSKQIIAQTPNNQQEEKQNQVFQQPTNLLSIKSDDYMKIPTIQQKRLEKTKAQTISLTNSNPSQQNTPNSSNKQPPQPSQLGLIQNLNRLNTFDTVNDTISNASPINNSLLNNNGSKPENKEKKYTFNTEIQKINKLKKQETNMTEELEQIVKGMDDKHNILAHNNLRAQKTFDVPKTDEFALQKSPLSILKDLNLNKFQSEQNGANSAQNTSNLICDFERTENSRSSRNSSASRDEFQISISSPLKNSSRVLHTNSIQKEINKEGQKQINQYTLIKELGRGACGKVKLGLDEINQKYYAIKVSNKNKLKKKLVSQKINAFTLLEQEIAIMKKVDHPNIVKLHEVIDDSENNKLYLVMEYMKRGAILSSGYFKATIQSQDPIRYSELYDDNGKLKNRQNEPKSIDLNSALRYMRHMTLALDYMHNFAQICHRDIKPDNLLIDENDNLKVADFGISTLMEKSDETSSNAGTKAFMAPESWEKKVFKAPPLDIWATGVTLYIMIYGSVPFKEKKLIELKNEICQKEIVLPPIPEIPEQAKDLLFRMLDKNPMKRITAKGMLVHPWITGDGEFILKNVIDHTLTVENSDLEKAIRKTTKFTASVMIALGLKRVLKKARKSLMEQKSQNSLSISTPNNNQRKLSVQNKIENISKFSQKPGDKKEYKEPDRRYQKLNVSQLLRDESFNS</sequence>
<feature type="compositionally biased region" description="Low complexity" evidence="9">
    <location>
        <begin position="511"/>
        <end position="523"/>
    </location>
</feature>
<dbReference type="CDD" id="cd14008">
    <property type="entry name" value="STKc_LKB1_CaMKK"/>
    <property type="match status" value="1"/>
</dbReference>
<dbReference type="PROSITE" id="PS50011">
    <property type="entry name" value="PROTEIN_KINASE_DOM"/>
    <property type="match status" value="1"/>
</dbReference>
<evidence type="ECO:0000256" key="8">
    <source>
        <dbReference type="ARBA" id="ARBA00048679"/>
    </source>
</evidence>
<keyword evidence="2" id="KW-0723">Serine/threonine-protein kinase</keyword>
<feature type="region of interest" description="Disordered" evidence="9">
    <location>
        <begin position="338"/>
        <end position="368"/>
    </location>
</feature>
<dbReference type="EC" id="2.7.11.1" evidence="1"/>
<dbReference type="FunFam" id="3.30.200.20:FF:000206">
    <property type="entry name" value="Serine/threonine-protein kinase Ssp1"/>
    <property type="match status" value="1"/>
</dbReference>
<feature type="compositionally biased region" description="Polar residues" evidence="9">
    <location>
        <begin position="190"/>
        <end position="231"/>
    </location>
</feature>
<dbReference type="PANTHER" id="PTHR43895:SF150">
    <property type="entry name" value="SERINE_THREONINE-PROTEIN KINASE STK11"/>
    <property type="match status" value="1"/>
</dbReference>
<evidence type="ECO:0000256" key="5">
    <source>
        <dbReference type="ARBA" id="ARBA00022777"/>
    </source>
</evidence>
<dbReference type="KEGG" id="tet:TTHERM_00437530"/>
<feature type="compositionally biased region" description="Low complexity" evidence="9">
    <location>
        <begin position="676"/>
        <end position="691"/>
    </location>
</feature>
<feature type="region of interest" description="Disordered" evidence="9">
    <location>
        <begin position="569"/>
        <end position="621"/>
    </location>
</feature>
<feature type="compositionally biased region" description="Basic and acidic residues" evidence="9">
    <location>
        <begin position="46"/>
        <end position="68"/>
    </location>
</feature>
<feature type="domain" description="Protein kinase" evidence="10">
    <location>
        <begin position="890"/>
        <end position="1181"/>
    </location>
</feature>
<feature type="region of interest" description="Disordered" evidence="9">
    <location>
        <begin position="1"/>
        <end position="73"/>
    </location>
</feature>
<feature type="compositionally biased region" description="Basic and acidic residues" evidence="9">
    <location>
        <begin position="248"/>
        <end position="257"/>
    </location>
</feature>
<feature type="compositionally biased region" description="Low complexity" evidence="9">
    <location>
        <begin position="33"/>
        <end position="45"/>
    </location>
</feature>
<dbReference type="GO" id="GO:0007165">
    <property type="term" value="P:signal transduction"/>
    <property type="evidence" value="ECO:0007669"/>
    <property type="project" value="TreeGrafter"/>
</dbReference>
<evidence type="ECO:0000313" key="11">
    <source>
        <dbReference type="EMBL" id="EAR97504.1"/>
    </source>
</evidence>
<dbReference type="GO" id="GO:0005524">
    <property type="term" value="F:ATP binding"/>
    <property type="evidence" value="ECO:0007669"/>
    <property type="project" value="UniProtKB-KW"/>
</dbReference>
<proteinExistence type="predicted"/>
<feature type="compositionally biased region" description="Polar residues" evidence="9">
    <location>
        <begin position="1238"/>
        <end position="1269"/>
    </location>
</feature>
<dbReference type="Gene3D" id="3.30.200.20">
    <property type="entry name" value="Phosphorylase Kinase, domain 1"/>
    <property type="match status" value="1"/>
</dbReference>
<feature type="region of interest" description="Disordered" evidence="9">
    <location>
        <begin position="838"/>
        <end position="857"/>
    </location>
</feature>
<evidence type="ECO:0000313" key="12">
    <source>
        <dbReference type="Proteomes" id="UP000009168"/>
    </source>
</evidence>
<dbReference type="InterPro" id="IPR011009">
    <property type="entry name" value="Kinase-like_dom_sf"/>
</dbReference>
<evidence type="ECO:0000256" key="1">
    <source>
        <dbReference type="ARBA" id="ARBA00012513"/>
    </source>
</evidence>
<dbReference type="OrthoDB" id="68483at2759"/>
<name>I7LV96_TETTS</name>
<accession>I7LV96</accession>
<organism evidence="11 12">
    <name type="scientific">Tetrahymena thermophila (strain SB210)</name>
    <dbReference type="NCBI Taxonomy" id="312017"/>
    <lineage>
        <taxon>Eukaryota</taxon>
        <taxon>Sar</taxon>
        <taxon>Alveolata</taxon>
        <taxon>Ciliophora</taxon>
        <taxon>Intramacronucleata</taxon>
        <taxon>Oligohymenophorea</taxon>
        <taxon>Hymenostomatida</taxon>
        <taxon>Tetrahymenina</taxon>
        <taxon>Tetrahymenidae</taxon>
        <taxon>Tetrahymena</taxon>
    </lineage>
</organism>
<keyword evidence="3" id="KW-0808">Transferase</keyword>
<dbReference type="PROSITE" id="PS00108">
    <property type="entry name" value="PROTEIN_KINASE_ST"/>
    <property type="match status" value="1"/>
</dbReference>
<dbReference type="SUPFAM" id="SSF56112">
    <property type="entry name" value="Protein kinase-like (PK-like)"/>
    <property type="match status" value="1"/>
</dbReference>
<dbReference type="RefSeq" id="XP_001017749.1">
    <property type="nucleotide sequence ID" value="XM_001017749.2"/>
</dbReference>
<feature type="region of interest" description="Disordered" evidence="9">
    <location>
        <begin position="120"/>
        <end position="326"/>
    </location>
</feature>
<keyword evidence="5 11" id="KW-0418">Kinase</keyword>
<feature type="region of interest" description="Disordered" evidence="9">
    <location>
        <begin position="1238"/>
        <end position="1301"/>
    </location>
</feature>
<dbReference type="OMA" id="MQDIDEN"/>
<evidence type="ECO:0000256" key="4">
    <source>
        <dbReference type="ARBA" id="ARBA00022741"/>
    </source>
</evidence>
<dbReference type="HOGENOM" id="CLU_261503_0_0_1"/>
<reference evidence="12" key="1">
    <citation type="journal article" date="2006" name="PLoS Biol.">
        <title>Macronuclear genome sequence of the ciliate Tetrahymena thermophila, a model eukaryote.</title>
        <authorList>
            <person name="Eisen J.A."/>
            <person name="Coyne R.S."/>
            <person name="Wu M."/>
            <person name="Wu D."/>
            <person name="Thiagarajan M."/>
            <person name="Wortman J.R."/>
            <person name="Badger J.H."/>
            <person name="Ren Q."/>
            <person name="Amedeo P."/>
            <person name="Jones K.M."/>
            <person name="Tallon L.J."/>
            <person name="Delcher A.L."/>
            <person name="Salzberg S.L."/>
            <person name="Silva J.C."/>
            <person name="Haas B.J."/>
            <person name="Majoros W.H."/>
            <person name="Farzad M."/>
            <person name="Carlton J.M."/>
            <person name="Smith R.K. Jr."/>
            <person name="Garg J."/>
            <person name="Pearlman R.E."/>
            <person name="Karrer K.M."/>
            <person name="Sun L."/>
            <person name="Manning G."/>
            <person name="Elde N.C."/>
            <person name="Turkewitz A.P."/>
            <person name="Asai D.J."/>
            <person name="Wilkes D.E."/>
            <person name="Wang Y."/>
            <person name="Cai H."/>
            <person name="Collins K."/>
            <person name="Stewart B.A."/>
            <person name="Lee S.R."/>
            <person name="Wilamowska K."/>
            <person name="Weinberg Z."/>
            <person name="Ruzzo W.L."/>
            <person name="Wloga D."/>
            <person name="Gaertig J."/>
            <person name="Frankel J."/>
            <person name="Tsao C.-C."/>
            <person name="Gorovsky M.A."/>
            <person name="Keeling P.J."/>
            <person name="Waller R.F."/>
            <person name="Patron N.J."/>
            <person name="Cherry J.M."/>
            <person name="Stover N.A."/>
            <person name="Krieger C.J."/>
            <person name="del Toro C."/>
            <person name="Ryder H.F."/>
            <person name="Williamson S.C."/>
            <person name="Barbeau R.A."/>
            <person name="Hamilton E.P."/>
            <person name="Orias E."/>
        </authorList>
    </citation>
    <scope>NUCLEOTIDE SEQUENCE [LARGE SCALE GENOMIC DNA]</scope>
    <source>
        <strain evidence="12">SB210</strain>
    </source>
</reference>
<dbReference type="EMBL" id="GG662663">
    <property type="protein sequence ID" value="EAR97504.1"/>
    <property type="molecule type" value="Genomic_DNA"/>
</dbReference>
<dbReference type="Gene3D" id="1.10.510.10">
    <property type="entry name" value="Transferase(Phosphotransferase) domain 1"/>
    <property type="match status" value="1"/>
</dbReference>
<dbReference type="SMART" id="SM00220">
    <property type="entry name" value="S_TKc"/>
    <property type="match status" value="1"/>
</dbReference>
<evidence type="ECO:0000259" key="10">
    <source>
        <dbReference type="PROSITE" id="PS50011"/>
    </source>
</evidence>
<evidence type="ECO:0000256" key="2">
    <source>
        <dbReference type="ARBA" id="ARBA00022527"/>
    </source>
</evidence>
<feature type="compositionally biased region" description="Polar residues" evidence="9">
    <location>
        <begin position="338"/>
        <end position="363"/>
    </location>
</feature>
<feature type="compositionally biased region" description="Basic and acidic residues" evidence="9">
    <location>
        <begin position="120"/>
        <end position="130"/>
    </location>
</feature>
<keyword evidence="4" id="KW-0547">Nucleotide-binding</keyword>
<keyword evidence="6" id="KW-0067">ATP-binding</keyword>
<dbReference type="GeneID" id="7843330"/>
<feature type="compositionally biased region" description="Basic and acidic residues" evidence="9">
    <location>
        <begin position="593"/>
        <end position="619"/>
    </location>
</feature>
<feature type="compositionally biased region" description="Polar residues" evidence="9">
    <location>
        <begin position="258"/>
        <end position="285"/>
    </location>
</feature>
<keyword evidence="12" id="KW-1185">Reference proteome</keyword>
<dbReference type="InterPro" id="IPR000719">
    <property type="entry name" value="Prot_kinase_dom"/>
</dbReference>
<feature type="compositionally biased region" description="Low complexity" evidence="9">
    <location>
        <begin position="286"/>
        <end position="314"/>
    </location>
</feature>
<feature type="compositionally biased region" description="Low complexity" evidence="9">
    <location>
        <begin position="156"/>
        <end position="166"/>
    </location>
</feature>
<evidence type="ECO:0000256" key="9">
    <source>
        <dbReference type="SAM" id="MobiDB-lite"/>
    </source>
</evidence>
<feature type="compositionally biased region" description="Low complexity" evidence="9">
    <location>
        <begin position="531"/>
        <end position="545"/>
    </location>
</feature>
<feature type="region of interest" description="Disordered" evidence="9">
    <location>
        <begin position="506"/>
        <end position="557"/>
    </location>
</feature>
<feature type="region of interest" description="Disordered" evidence="9">
    <location>
        <begin position="675"/>
        <end position="698"/>
    </location>
</feature>
<dbReference type="InParanoid" id="I7LV96"/>